<evidence type="ECO:0000313" key="2">
    <source>
        <dbReference type="Proteomes" id="UP000321199"/>
    </source>
</evidence>
<accession>A0A5B8RXF8</accession>
<dbReference type="EMBL" id="CP042344">
    <property type="protein sequence ID" value="QEA14276.1"/>
    <property type="molecule type" value="Genomic_DNA"/>
</dbReference>
<dbReference type="KEGG" id="cof:FOZ74_15240"/>
<dbReference type="RefSeq" id="WP_146913893.1">
    <property type="nucleotide sequence ID" value="NZ_CP042344.1"/>
</dbReference>
<gene>
    <name evidence="1" type="ORF">FOZ74_15240</name>
</gene>
<protein>
    <submittedName>
        <fullName evidence="1">Uncharacterized protein</fullName>
    </submittedName>
</protein>
<sequence>MSAPKFIKKMAVLVAIEATVGTIVVPVAADAIEVSDVTLTPIEGDEVDQGVIRPYFGASETTLVTLYRKIAFSVGLAGVAAVGDLPGWATLMRACAASCTNTPAPDVDAGTVFAPVTDNIESVTIYAVVDKLLYKMAGARANVKAAVDAKQIPKWQYEFTGSFLPVEDVGAMPAVSYAKFQRPLGVNALNSTLELDGFTAACSSFQFDFGNQVVKQDLMNVDTTEITGRASTGSVTFRNTSVATKNWIEMARASAKVPMLLKHGQAATNTVSISATSAQIGKPTFSDQDGIQMITVPLRFIPSDAGNDEWAIAC</sequence>
<evidence type="ECO:0000313" key="1">
    <source>
        <dbReference type="EMBL" id="QEA14276.1"/>
    </source>
</evidence>
<reference evidence="1 2" key="1">
    <citation type="submission" date="2019-07" db="EMBL/GenBank/DDBJ databases">
        <title>Complete genome sequence of Comamonas sp. NLF 7-7 isolated from livestock.</title>
        <authorList>
            <person name="Kim D.H."/>
            <person name="Kim J.G."/>
        </authorList>
    </citation>
    <scope>NUCLEOTIDE SEQUENCE [LARGE SCALE GENOMIC DNA]</scope>
    <source>
        <strain evidence="1 2">NLF 7-7</strain>
    </source>
</reference>
<name>A0A5B8RXF8_9BURK</name>
<dbReference type="Proteomes" id="UP000321199">
    <property type="component" value="Chromosome"/>
</dbReference>
<organism evidence="1 2">
    <name type="scientific">Comamonas flocculans</name>
    <dbReference type="NCBI Taxonomy" id="2597701"/>
    <lineage>
        <taxon>Bacteria</taxon>
        <taxon>Pseudomonadati</taxon>
        <taxon>Pseudomonadota</taxon>
        <taxon>Betaproteobacteria</taxon>
        <taxon>Burkholderiales</taxon>
        <taxon>Comamonadaceae</taxon>
        <taxon>Comamonas</taxon>
    </lineage>
</organism>
<keyword evidence="2" id="KW-1185">Reference proteome</keyword>
<dbReference type="OrthoDB" id="6147138at2"/>
<dbReference type="AlphaFoldDB" id="A0A5B8RXF8"/>
<proteinExistence type="predicted"/>